<proteinExistence type="inferred from homology"/>
<dbReference type="PRINTS" id="PR00081">
    <property type="entry name" value="GDHRDH"/>
</dbReference>
<dbReference type="PANTHER" id="PTHR42760:SF132">
    <property type="entry name" value="SHORT-CHAIN DEHYDROGENASE_REDUCTASE FAMILY PROTEIN"/>
    <property type="match status" value="1"/>
</dbReference>
<organism evidence="3 4">
    <name type="scientific">Catenulispora yoronensis</name>
    <dbReference type="NCBI Taxonomy" id="450799"/>
    <lineage>
        <taxon>Bacteria</taxon>
        <taxon>Bacillati</taxon>
        <taxon>Actinomycetota</taxon>
        <taxon>Actinomycetes</taxon>
        <taxon>Catenulisporales</taxon>
        <taxon>Catenulisporaceae</taxon>
        <taxon>Catenulispora</taxon>
    </lineage>
</organism>
<feature type="domain" description="Ketoreductase" evidence="2">
    <location>
        <begin position="7"/>
        <end position="180"/>
    </location>
</feature>
<dbReference type="InterPro" id="IPR057326">
    <property type="entry name" value="KR_dom"/>
</dbReference>
<dbReference type="PRINTS" id="PR00080">
    <property type="entry name" value="SDRFAMILY"/>
</dbReference>
<dbReference type="Gene3D" id="3.40.50.720">
    <property type="entry name" value="NAD(P)-binding Rossmann-like Domain"/>
    <property type="match status" value="1"/>
</dbReference>
<dbReference type="PROSITE" id="PS00061">
    <property type="entry name" value="ADH_SHORT"/>
    <property type="match status" value="1"/>
</dbReference>
<name>A0ABP5FB59_9ACTN</name>
<sequence>MTSFAGRVAVVTGGTRGIGRAVAARFEAAGATVVTLARTEPRQAVGRFLAADLGSRAAVRAAFATVAAEFGRVDVLVNNAGGARPGPALDYPEAAARAAFDLNVLGVLYAAQCAYPLTPEHGGAAIVNIGSVAGTRPSPGTAVYGAAKAALAALTKSLALEWAPRIRVNCVLPGPVLTESLTAYHGGPEAAEAVGRGLPMGRMAEPDDIAEACLFLASEQARHISGAELLVHGGGEVPGFNRAAREAARPRGFGEGK</sequence>
<comment type="caution">
    <text evidence="3">The sequence shown here is derived from an EMBL/GenBank/DDBJ whole genome shotgun (WGS) entry which is preliminary data.</text>
</comment>
<dbReference type="RefSeq" id="WP_344664781.1">
    <property type="nucleotide sequence ID" value="NZ_BAAAQN010000006.1"/>
</dbReference>
<dbReference type="SMART" id="SM00822">
    <property type="entry name" value="PKS_KR"/>
    <property type="match status" value="1"/>
</dbReference>
<evidence type="ECO:0000313" key="3">
    <source>
        <dbReference type="EMBL" id="GAA2019558.1"/>
    </source>
</evidence>
<dbReference type="SUPFAM" id="SSF51735">
    <property type="entry name" value="NAD(P)-binding Rossmann-fold domains"/>
    <property type="match status" value="1"/>
</dbReference>
<dbReference type="InterPro" id="IPR036291">
    <property type="entry name" value="NAD(P)-bd_dom_sf"/>
</dbReference>
<protein>
    <submittedName>
        <fullName evidence="3">SDR family oxidoreductase</fullName>
    </submittedName>
</protein>
<dbReference type="Proteomes" id="UP001500751">
    <property type="component" value="Unassembled WGS sequence"/>
</dbReference>
<evidence type="ECO:0000313" key="4">
    <source>
        <dbReference type="Proteomes" id="UP001500751"/>
    </source>
</evidence>
<dbReference type="NCBIfam" id="NF005893">
    <property type="entry name" value="PRK07856.1"/>
    <property type="match status" value="1"/>
</dbReference>
<dbReference type="InterPro" id="IPR002347">
    <property type="entry name" value="SDR_fam"/>
</dbReference>
<reference evidence="4" key="1">
    <citation type="journal article" date="2019" name="Int. J. Syst. Evol. Microbiol.">
        <title>The Global Catalogue of Microorganisms (GCM) 10K type strain sequencing project: providing services to taxonomists for standard genome sequencing and annotation.</title>
        <authorList>
            <consortium name="The Broad Institute Genomics Platform"/>
            <consortium name="The Broad Institute Genome Sequencing Center for Infectious Disease"/>
            <person name="Wu L."/>
            <person name="Ma J."/>
        </authorList>
    </citation>
    <scope>NUCLEOTIDE SEQUENCE [LARGE SCALE GENOMIC DNA]</scope>
    <source>
        <strain evidence="4">JCM 16014</strain>
    </source>
</reference>
<gene>
    <name evidence="3" type="ORF">GCM10009839_15090</name>
</gene>
<dbReference type="CDD" id="cd05233">
    <property type="entry name" value="SDR_c"/>
    <property type="match status" value="1"/>
</dbReference>
<dbReference type="InterPro" id="IPR020904">
    <property type="entry name" value="Sc_DH/Rdtase_CS"/>
</dbReference>
<dbReference type="Pfam" id="PF13561">
    <property type="entry name" value="adh_short_C2"/>
    <property type="match status" value="1"/>
</dbReference>
<accession>A0ABP5FB59</accession>
<dbReference type="PANTHER" id="PTHR42760">
    <property type="entry name" value="SHORT-CHAIN DEHYDROGENASES/REDUCTASES FAMILY MEMBER"/>
    <property type="match status" value="1"/>
</dbReference>
<comment type="similarity">
    <text evidence="1">Belongs to the short-chain dehydrogenases/reductases (SDR) family.</text>
</comment>
<evidence type="ECO:0000256" key="1">
    <source>
        <dbReference type="ARBA" id="ARBA00006484"/>
    </source>
</evidence>
<dbReference type="EMBL" id="BAAAQN010000006">
    <property type="protein sequence ID" value="GAA2019558.1"/>
    <property type="molecule type" value="Genomic_DNA"/>
</dbReference>
<evidence type="ECO:0000259" key="2">
    <source>
        <dbReference type="SMART" id="SM00822"/>
    </source>
</evidence>
<keyword evidence="4" id="KW-1185">Reference proteome</keyword>